<dbReference type="EMBL" id="AZGZ01000046">
    <property type="protein sequence ID" value="KZZ86834.1"/>
    <property type="molecule type" value="Genomic_DNA"/>
</dbReference>
<accession>A0A167UZU4</accession>
<feature type="compositionally biased region" description="Gly residues" evidence="1">
    <location>
        <begin position="335"/>
        <end position="345"/>
    </location>
</feature>
<sequence length="361" mass="37074">MAPRPSPSNPSNNPIAPLADFFWIAGVDGVELYDKFRKLGEEYQLTHGNGNGNGMIAAGSPPNNGGAGGAASLMSTSPGTISAMSSTIAGNDANEYTGENTAATNNININNSCDYNNNSGSGNSLDPTAGHHNAAARTSSLLQDPTANTIEEDADAEEEGEEEDYNHHFNTASSYNNGGGTSTAGGGTNSLDPRLSTITAHRLTPAREPSESRLSFRSLASDPWKDAQQQQERETHSNRSSMTIKEQRGAASVRTSYTVGSGTIGAGSGGYAATTTTGTSANGGTAPSFMSDDEFDKALLKFASDRDSFLNDLSLSTPASASAVMNRAHGSSAGNAGGNSNGSGNGDDTETVTASDAEDYS</sequence>
<evidence type="ECO:0000313" key="3">
    <source>
        <dbReference type="Proteomes" id="UP000242877"/>
    </source>
</evidence>
<name>A0A167UZU4_9EURO</name>
<organism evidence="2 3">
    <name type="scientific">Ascosphaera apis ARSEF 7405</name>
    <dbReference type="NCBI Taxonomy" id="392613"/>
    <lineage>
        <taxon>Eukaryota</taxon>
        <taxon>Fungi</taxon>
        <taxon>Dikarya</taxon>
        <taxon>Ascomycota</taxon>
        <taxon>Pezizomycotina</taxon>
        <taxon>Eurotiomycetes</taxon>
        <taxon>Eurotiomycetidae</taxon>
        <taxon>Onygenales</taxon>
        <taxon>Ascosphaeraceae</taxon>
        <taxon>Ascosphaera</taxon>
    </lineage>
</organism>
<keyword evidence="3" id="KW-1185">Reference proteome</keyword>
<feature type="region of interest" description="Disordered" evidence="1">
    <location>
        <begin position="120"/>
        <end position="256"/>
    </location>
</feature>
<reference evidence="2 3" key="1">
    <citation type="journal article" date="2016" name="Genome Biol. Evol.">
        <title>Divergent and convergent evolution of fungal pathogenicity.</title>
        <authorList>
            <person name="Shang Y."/>
            <person name="Xiao G."/>
            <person name="Zheng P."/>
            <person name="Cen K."/>
            <person name="Zhan S."/>
            <person name="Wang C."/>
        </authorList>
    </citation>
    <scope>NUCLEOTIDE SEQUENCE [LARGE SCALE GENOMIC DNA]</scope>
    <source>
        <strain evidence="2 3">ARSEF 7405</strain>
    </source>
</reference>
<feature type="compositionally biased region" description="Gly residues" evidence="1">
    <location>
        <begin position="177"/>
        <end position="188"/>
    </location>
</feature>
<feature type="region of interest" description="Disordered" evidence="1">
    <location>
        <begin position="323"/>
        <end position="361"/>
    </location>
</feature>
<proteinExistence type="predicted"/>
<feature type="compositionally biased region" description="Acidic residues" evidence="1">
    <location>
        <begin position="150"/>
        <end position="164"/>
    </location>
</feature>
<comment type="caution">
    <text evidence="2">The sequence shown here is derived from an EMBL/GenBank/DDBJ whole genome shotgun (WGS) entry which is preliminary data.</text>
</comment>
<gene>
    <name evidence="2" type="ORF">AAP_06173</name>
</gene>
<dbReference type="AlphaFoldDB" id="A0A167UZU4"/>
<evidence type="ECO:0000256" key="1">
    <source>
        <dbReference type="SAM" id="MobiDB-lite"/>
    </source>
</evidence>
<dbReference type="Proteomes" id="UP000242877">
    <property type="component" value="Unassembled WGS sequence"/>
</dbReference>
<feature type="compositionally biased region" description="Polar residues" evidence="1">
    <location>
        <begin position="136"/>
        <end position="149"/>
    </location>
</feature>
<evidence type="ECO:0000313" key="2">
    <source>
        <dbReference type="EMBL" id="KZZ86834.1"/>
    </source>
</evidence>
<protein>
    <submittedName>
        <fullName evidence="2">Uncharacterized protein</fullName>
    </submittedName>
</protein>
<dbReference type="OrthoDB" id="5419295at2759"/>
<dbReference type="VEuPathDB" id="FungiDB:AAP_06173"/>